<reference evidence="8 9" key="1">
    <citation type="journal article" date="2023" name="bioRxiv">
        <title>An intranuclear bacterial parasite of deep-sea mussels expresses apoptosis inhibitors acquired from its host.</title>
        <authorList>
            <person name="Gonzalez Porras M.A."/>
            <person name="Assie A."/>
            <person name="Tietjen M."/>
            <person name="Violette M."/>
            <person name="Kleiner M."/>
            <person name="Gruber-Vodicka H."/>
            <person name="Dubilier N."/>
            <person name="Leisch N."/>
        </authorList>
    </citation>
    <scope>NUCLEOTIDE SEQUENCE [LARGE SCALE GENOMIC DNA]</scope>
    <source>
        <strain evidence="8">IAP13</strain>
    </source>
</reference>
<comment type="caution">
    <text evidence="8">The sequence shown here is derived from an EMBL/GenBank/DDBJ whole genome shotgun (WGS) entry which is preliminary data.</text>
</comment>
<dbReference type="GO" id="GO:0008320">
    <property type="term" value="F:protein transmembrane transporter activity"/>
    <property type="evidence" value="ECO:0007669"/>
    <property type="project" value="TreeGrafter"/>
</dbReference>
<keyword evidence="9" id="KW-1185">Reference proteome</keyword>
<evidence type="ECO:0000259" key="5">
    <source>
        <dbReference type="Pfam" id="PF03865"/>
    </source>
</evidence>
<accession>A0AA90NP97</accession>
<dbReference type="GO" id="GO:0046819">
    <property type="term" value="P:protein secretion by the type V secretion system"/>
    <property type="evidence" value="ECO:0007669"/>
    <property type="project" value="TreeGrafter"/>
</dbReference>
<dbReference type="PIRSF" id="PIRSF029745">
    <property type="entry name" value="FhaC"/>
    <property type="match status" value="1"/>
</dbReference>
<organism evidence="8 9">
    <name type="scientific">Candidatus Endonucleibacter bathymodioli</name>
    <dbReference type="NCBI Taxonomy" id="539814"/>
    <lineage>
        <taxon>Bacteria</taxon>
        <taxon>Pseudomonadati</taxon>
        <taxon>Pseudomonadota</taxon>
        <taxon>Gammaproteobacteria</taxon>
        <taxon>Oceanospirillales</taxon>
        <taxon>Endozoicomonadaceae</taxon>
        <taxon>Candidatus Endonucleibacter</taxon>
    </lineage>
</organism>
<keyword evidence="2" id="KW-0812">Transmembrane</keyword>
<dbReference type="PANTHER" id="PTHR34597:SF3">
    <property type="entry name" value="OUTER MEMBRANE TRANSPORTER CDIB"/>
    <property type="match status" value="1"/>
</dbReference>
<keyword evidence="1" id="KW-0472">Membrane</keyword>
<evidence type="ECO:0000256" key="2">
    <source>
        <dbReference type="ARBA" id="ARBA00022692"/>
    </source>
</evidence>
<evidence type="ECO:0000256" key="4">
    <source>
        <dbReference type="SAM" id="MobiDB-lite"/>
    </source>
</evidence>
<dbReference type="Pfam" id="PF03865">
    <property type="entry name" value="ShlB"/>
    <property type="match status" value="1"/>
</dbReference>
<name>A0AA90NP97_9GAMM</name>
<dbReference type="InterPro" id="IPR013686">
    <property type="entry name" value="Polypept-transport_assoc_ShlB"/>
</dbReference>
<dbReference type="PANTHER" id="PTHR34597">
    <property type="entry name" value="SLR1661 PROTEIN"/>
    <property type="match status" value="1"/>
</dbReference>
<evidence type="ECO:0000256" key="1">
    <source>
        <dbReference type="ARBA" id="ARBA00022452"/>
    </source>
</evidence>
<feature type="domain" description="ShlB POTRA" evidence="7">
    <location>
        <begin position="177"/>
        <end position="227"/>
    </location>
</feature>
<gene>
    <name evidence="8" type="ORF">QS748_01535</name>
</gene>
<evidence type="ECO:0000256" key="3">
    <source>
        <dbReference type="ARBA" id="ARBA00023237"/>
    </source>
</evidence>
<feature type="compositionally biased region" description="Basic and acidic residues" evidence="4">
    <location>
        <begin position="70"/>
        <end position="91"/>
    </location>
</feature>
<dbReference type="InterPro" id="IPR005565">
    <property type="entry name" value="Hemolysn_activator_HlyB_C"/>
</dbReference>
<sequence>MNSSIIRKNISWGKVIIFSTLSYFHQAYAITPQDLSPGDYQWYKEKITNTHKALDDQAKEDIDQGIGNKESLHKSTDKKTKAPQKEKKKSNSNDGCISVNAIKFEGGDILSVEVKESIEAEYSNKCLTASDIESAMSTLVNWLISEGYSTTRVYLEAQDLTSGILRMRIQKGIVADIILEDDDEGSLYLPTLFPFMKGELLDLVKIEQGISQANKQRSNKATMEIVPGEKAGDSIVIVRNETSLPVHFNASLDNHGSETTGQIQAAVTITGDNFIGLNDTLTFTHRQSVQDLRVNLPGKSMSDSIALMIPVGFFTHTLSYSRSTYESKLNAPSGAELISTGSTDSISGTIDRVMFRNTDTITNSYVKLNYNRGINYLNDLRLDVSSKDTANMTFGSSVSSKIFDNPWSLSLNYSIGVPLFGAEGNPDNSHESHPVPLFKKIVMDMSYTQPLSWLSDNLTLTSSISAQYALTNLPSSQRMSIGSKSSVHGYNDNSLSGDDGGYIKNEISLRNIIGSNSAGISASINAGYDFGWVKNRYDEGSGSDGSLSGGTIGLTIFWKKVTATFSYDFALDKPESMSRESGQFWWRLNINI</sequence>
<dbReference type="GO" id="GO:0098046">
    <property type="term" value="C:type V protein secretion system complex"/>
    <property type="evidence" value="ECO:0007669"/>
    <property type="project" value="TreeGrafter"/>
</dbReference>
<dbReference type="Pfam" id="PF08479">
    <property type="entry name" value="POTRA_2"/>
    <property type="match status" value="1"/>
</dbReference>
<dbReference type="AlphaFoldDB" id="A0AA90NP97"/>
<evidence type="ECO:0000259" key="6">
    <source>
        <dbReference type="Pfam" id="PF08479"/>
    </source>
</evidence>
<evidence type="ECO:0000259" key="7">
    <source>
        <dbReference type="Pfam" id="PF17287"/>
    </source>
</evidence>
<dbReference type="InterPro" id="IPR051544">
    <property type="entry name" value="TPS_OM_transporter"/>
</dbReference>
<protein>
    <submittedName>
        <fullName evidence="8">ShlB/FhaC/HecB family hemolysin secretion/activation protein</fullName>
    </submittedName>
</protein>
<keyword evidence="1" id="KW-1134">Transmembrane beta strand</keyword>
<feature type="region of interest" description="Disordered" evidence="4">
    <location>
        <begin position="63"/>
        <end position="93"/>
    </location>
</feature>
<dbReference type="InterPro" id="IPR035251">
    <property type="entry name" value="ShlB_POTRA"/>
</dbReference>
<evidence type="ECO:0000313" key="8">
    <source>
        <dbReference type="EMBL" id="MDP0587944.1"/>
    </source>
</evidence>
<dbReference type="Proteomes" id="UP001178148">
    <property type="component" value="Unassembled WGS sequence"/>
</dbReference>
<evidence type="ECO:0000313" key="9">
    <source>
        <dbReference type="Proteomes" id="UP001178148"/>
    </source>
</evidence>
<dbReference type="Gene3D" id="3.10.20.310">
    <property type="entry name" value="membrane protein fhac"/>
    <property type="match status" value="1"/>
</dbReference>
<feature type="domain" description="Polypeptide-transport-associated ShlB-type" evidence="6">
    <location>
        <begin position="99"/>
        <end position="172"/>
    </location>
</feature>
<keyword evidence="3" id="KW-0998">Cell outer membrane</keyword>
<feature type="domain" description="Haemolysin activator HlyB C-terminal" evidence="5">
    <location>
        <begin position="232"/>
        <end position="555"/>
    </location>
</feature>
<dbReference type="Pfam" id="PF17287">
    <property type="entry name" value="POTRA_3"/>
    <property type="match status" value="1"/>
</dbReference>
<dbReference type="EMBL" id="JASXSV010000002">
    <property type="protein sequence ID" value="MDP0587944.1"/>
    <property type="molecule type" value="Genomic_DNA"/>
</dbReference>
<proteinExistence type="predicted"/>
<dbReference type="InterPro" id="IPR027282">
    <property type="entry name" value="TPS"/>
</dbReference>
<dbReference type="Gene3D" id="2.40.160.50">
    <property type="entry name" value="membrane protein fhac: a member of the omp85/tpsb transporter family"/>
    <property type="match status" value="1"/>
</dbReference>